<evidence type="ECO:0000313" key="3">
    <source>
        <dbReference type="Proteomes" id="UP000714275"/>
    </source>
</evidence>
<feature type="compositionally biased region" description="Acidic residues" evidence="1">
    <location>
        <begin position="181"/>
        <end position="190"/>
    </location>
</feature>
<dbReference type="Pfam" id="PF08613">
    <property type="entry name" value="Cyclin"/>
    <property type="match status" value="1"/>
</dbReference>
<dbReference type="InterPro" id="IPR013922">
    <property type="entry name" value="Cyclin_PHO80-like"/>
</dbReference>
<feature type="compositionally biased region" description="Low complexity" evidence="1">
    <location>
        <begin position="191"/>
        <end position="203"/>
    </location>
</feature>
<gene>
    <name evidence="2" type="ORF">EV702DRAFT_969056</name>
</gene>
<feature type="region of interest" description="Disordered" evidence="1">
    <location>
        <begin position="178"/>
        <end position="228"/>
    </location>
</feature>
<evidence type="ECO:0000313" key="2">
    <source>
        <dbReference type="EMBL" id="KAG1777649.1"/>
    </source>
</evidence>
<sequence>MHSSTRVTLPAAFEVAEIDNLALLIANMLERLIAHNDKIPLLPESLTRFHSRSVPNISVLDYLRRIIKWTKVEKSCLLLTLHYVDQICARMPLFTLSSLTCHRFIIASITVCSKGLCDSFCTNALYARVGGIPVPELNVLEREFLRAIDWRLMCTREVLQEYYINLVRTDSSGRFGLEGASESEVEDSDMDSVSSRSASPMDAQVRHRPSFSLLGTRESSSGLGDTATLPTIEQNMAFAALQHSLKKPP</sequence>
<protein>
    <submittedName>
        <fullName evidence="2">Cyclin-domain-containing protein</fullName>
    </submittedName>
</protein>
<keyword evidence="3" id="KW-1185">Reference proteome</keyword>
<dbReference type="AlphaFoldDB" id="A0A9P6ZVM6"/>
<dbReference type="GO" id="GO:0019901">
    <property type="term" value="F:protein kinase binding"/>
    <property type="evidence" value="ECO:0007669"/>
    <property type="project" value="InterPro"/>
</dbReference>
<dbReference type="OrthoDB" id="337735at2759"/>
<dbReference type="EMBL" id="JABBWD010000019">
    <property type="protein sequence ID" value="KAG1777649.1"/>
    <property type="molecule type" value="Genomic_DNA"/>
</dbReference>
<evidence type="ECO:0000256" key="1">
    <source>
        <dbReference type="SAM" id="MobiDB-lite"/>
    </source>
</evidence>
<comment type="caution">
    <text evidence="2">The sequence shown here is derived from an EMBL/GenBank/DDBJ whole genome shotgun (WGS) entry which is preliminary data.</text>
</comment>
<proteinExistence type="predicted"/>
<dbReference type="PANTHER" id="PTHR15615">
    <property type="match status" value="1"/>
</dbReference>
<dbReference type="SUPFAM" id="SSF47954">
    <property type="entry name" value="Cyclin-like"/>
    <property type="match status" value="1"/>
</dbReference>
<dbReference type="PANTHER" id="PTHR15615:SF117">
    <property type="entry name" value="PHO85 CYCLIN PHO80"/>
    <property type="match status" value="1"/>
</dbReference>
<dbReference type="GO" id="GO:0000307">
    <property type="term" value="C:cyclin-dependent protein kinase holoenzyme complex"/>
    <property type="evidence" value="ECO:0007669"/>
    <property type="project" value="TreeGrafter"/>
</dbReference>
<dbReference type="InterPro" id="IPR036915">
    <property type="entry name" value="Cyclin-like_sf"/>
</dbReference>
<dbReference type="GO" id="GO:0016538">
    <property type="term" value="F:cyclin-dependent protein serine/threonine kinase regulator activity"/>
    <property type="evidence" value="ECO:0007669"/>
    <property type="project" value="TreeGrafter"/>
</dbReference>
<dbReference type="Proteomes" id="UP000714275">
    <property type="component" value="Unassembled WGS sequence"/>
</dbReference>
<reference evidence="2" key="1">
    <citation type="journal article" date="2020" name="New Phytol.">
        <title>Comparative genomics reveals dynamic genome evolution in host specialist ectomycorrhizal fungi.</title>
        <authorList>
            <person name="Lofgren L.A."/>
            <person name="Nguyen N.H."/>
            <person name="Vilgalys R."/>
            <person name="Ruytinx J."/>
            <person name="Liao H.L."/>
            <person name="Branco S."/>
            <person name="Kuo A."/>
            <person name="LaButti K."/>
            <person name="Lipzen A."/>
            <person name="Andreopoulos W."/>
            <person name="Pangilinan J."/>
            <person name="Riley R."/>
            <person name="Hundley H."/>
            <person name="Na H."/>
            <person name="Barry K."/>
            <person name="Grigoriev I.V."/>
            <person name="Stajich J.E."/>
            <person name="Kennedy P.G."/>
        </authorList>
    </citation>
    <scope>NUCLEOTIDE SEQUENCE</scope>
    <source>
        <strain evidence="2">DOB743</strain>
    </source>
</reference>
<dbReference type="Gene3D" id="1.10.472.10">
    <property type="entry name" value="Cyclin-like"/>
    <property type="match status" value="1"/>
</dbReference>
<dbReference type="GO" id="GO:0005634">
    <property type="term" value="C:nucleus"/>
    <property type="evidence" value="ECO:0007669"/>
    <property type="project" value="TreeGrafter"/>
</dbReference>
<feature type="compositionally biased region" description="Polar residues" evidence="1">
    <location>
        <begin position="217"/>
        <end position="228"/>
    </location>
</feature>
<organism evidence="2 3">
    <name type="scientific">Suillus placidus</name>
    <dbReference type="NCBI Taxonomy" id="48579"/>
    <lineage>
        <taxon>Eukaryota</taxon>
        <taxon>Fungi</taxon>
        <taxon>Dikarya</taxon>
        <taxon>Basidiomycota</taxon>
        <taxon>Agaricomycotina</taxon>
        <taxon>Agaricomycetes</taxon>
        <taxon>Agaricomycetidae</taxon>
        <taxon>Boletales</taxon>
        <taxon>Suillineae</taxon>
        <taxon>Suillaceae</taxon>
        <taxon>Suillus</taxon>
    </lineage>
</organism>
<name>A0A9P6ZVM6_9AGAM</name>
<dbReference type="CDD" id="cd20558">
    <property type="entry name" value="CYCLIN_ScPCL7-like"/>
    <property type="match status" value="1"/>
</dbReference>
<accession>A0A9P6ZVM6</accession>